<evidence type="ECO:0000256" key="13">
    <source>
        <dbReference type="SAM" id="SignalP"/>
    </source>
</evidence>
<keyword evidence="7" id="KW-0808">Transferase</keyword>
<dbReference type="PROSITE" id="PS00374">
    <property type="entry name" value="MGMT"/>
    <property type="match status" value="1"/>
</dbReference>
<comment type="caution">
    <text evidence="15">The sequence shown here is derived from an EMBL/GenBank/DDBJ whole genome shotgun (WGS) entry which is preliminary data.</text>
</comment>
<dbReference type="GO" id="GO:0006281">
    <property type="term" value="P:DNA repair"/>
    <property type="evidence" value="ECO:0007669"/>
    <property type="project" value="UniProtKB-KW"/>
</dbReference>
<dbReference type="Proteomes" id="UP001152320">
    <property type="component" value="Chromosome 17"/>
</dbReference>
<dbReference type="CDD" id="cd06445">
    <property type="entry name" value="ATase"/>
    <property type="match status" value="1"/>
</dbReference>
<dbReference type="EMBL" id="JAIZAY010000017">
    <property type="protein sequence ID" value="KAJ8025893.1"/>
    <property type="molecule type" value="Genomic_DNA"/>
</dbReference>
<feature type="domain" description="Methylated-DNA-[protein]-cysteine S-methyltransferase DNA binding" evidence="14">
    <location>
        <begin position="25"/>
        <end position="107"/>
    </location>
</feature>
<organism evidence="15 16">
    <name type="scientific">Holothuria leucospilota</name>
    <name type="common">Black long sea cucumber</name>
    <name type="synonym">Mertensiothuria leucospilota</name>
    <dbReference type="NCBI Taxonomy" id="206669"/>
    <lineage>
        <taxon>Eukaryota</taxon>
        <taxon>Metazoa</taxon>
        <taxon>Echinodermata</taxon>
        <taxon>Eleutherozoa</taxon>
        <taxon>Echinozoa</taxon>
        <taxon>Holothuroidea</taxon>
        <taxon>Aspidochirotacea</taxon>
        <taxon>Aspidochirotida</taxon>
        <taxon>Holothuriidae</taxon>
        <taxon>Holothuria</taxon>
    </lineage>
</organism>
<dbReference type="GO" id="GO:0005654">
    <property type="term" value="C:nucleoplasm"/>
    <property type="evidence" value="ECO:0007669"/>
    <property type="project" value="TreeGrafter"/>
</dbReference>
<evidence type="ECO:0000256" key="8">
    <source>
        <dbReference type="ARBA" id="ARBA00022763"/>
    </source>
</evidence>
<name>A0A9Q1BHB0_HOLLE</name>
<keyword evidence="16" id="KW-1185">Reference proteome</keyword>
<dbReference type="Gene3D" id="1.10.10.10">
    <property type="entry name" value="Winged helix-like DNA-binding domain superfamily/Winged helix DNA-binding domain"/>
    <property type="match status" value="1"/>
</dbReference>
<reference evidence="15" key="1">
    <citation type="submission" date="2021-10" db="EMBL/GenBank/DDBJ databases">
        <title>Tropical sea cucumber genome reveals ecological adaptation and Cuvierian tubules defense mechanism.</title>
        <authorList>
            <person name="Chen T."/>
        </authorList>
    </citation>
    <scope>NUCLEOTIDE SEQUENCE</scope>
    <source>
        <strain evidence="15">Nanhai2018</strain>
        <tissue evidence="15">Muscle</tissue>
    </source>
</reference>
<evidence type="ECO:0000256" key="12">
    <source>
        <dbReference type="ARBA" id="ARBA00049348"/>
    </source>
</evidence>
<evidence type="ECO:0000256" key="9">
    <source>
        <dbReference type="ARBA" id="ARBA00023204"/>
    </source>
</evidence>
<comment type="function">
    <text evidence="2">Involved in the cellular defense against the biological effects of O6-methylguanine (O6-MeG) and O4-methylthymine (O4-MeT) in DNA. Repairs the methylated nucleobase in DNA by stoichiometrically transferring the methyl group to a cysteine residue in the enzyme. This is a suicide reaction: the enzyme is irreversibly inactivated.</text>
</comment>
<evidence type="ECO:0000313" key="15">
    <source>
        <dbReference type="EMBL" id="KAJ8025893.1"/>
    </source>
</evidence>
<evidence type="ECO:0000256" key="10">
    <source>
        <dbReference type="ARBA" id="ARBA00030795"/>
    </source>
</evidence>
<evidence type="ECO:0000256" key="4">
    <source>
        <dbReference type="ARBA" id="ARBA00011918"/>
    </source>
</evidence>
<keyword evidence="8" id="KW-0227">DNA damage</keyword>
<comment type="catalytic activity">
    <reaction evidence="12">
        <text>a 6-O-methyl-2'-deoxyguanosine in DNA + L-cysteinyl-[protein] = S-methyl-L-cysteinyl-[protein] + a 2'-deoxyguanosine in DNA</text>
        <dbReference type="Rhea" id="RHEA:24000"/>
        <dbReference type="Rhea" id="RHEA-COMP:10131"/>
        <dbReference type="Rhea" id="RHEA-COMP:10132"/>
        <dbReference type="Rhea" id="RHEA-COMP:11367"/>
        <dbReference type="Rhea" id="RHEA-COMP:11368"/>
        <dbReference type="ChEBI" id="CHEBI:29950"/>
        <dbReference type="ChEBI" id="CHEBI:82612"/>
        <dbReference type="ChEBI" id="CHEBI:85445"/>
        <dbReference type="ChEBI" id="CHEBI:85448"/>
        <dbReference type="EC" id="2.1.1.63"/>
    </reaction>
</comment>
<evidence type="ECO:0000256" key="5">
    <source>
        <dbReference type="ARBA" id="ARBA00015377"/>
    </source>
</evidence>
<dbReference type="OrthoDB" id="1907495at2759"/>
<gene>
    <name evidence="15" type="ORF">HOLleu_33591</name>
</gene>
<dbReference type="GO" id="GO:0003908">
    <property type="term" value="F:methylated-DNA-[protein]-cysteine S-methyltransferase activity"/>
    <property type="evidence" value="ECO:0007669"/>
    <property type="project" value="UniProtKB-EC"/>
</dbReference>
<evidence type="ECO:0000256" key="1">
    <source>
        <dbReference type="ARBA" id="ARBA00001286"/>
    </source>
</evidence>
<evidence type="ECO:0000256" key="11">
    <source>
        <dbReference type="ARBA" id="ARBA00031621"/>
    </source>
</evidence>
<evidence type="ECO:0000256" key="2">
    <source>
        <dbReference type="ARBA" id="ARBA00003317"/>
    </source>
</evidence>
<comment type="catalytic activity">
    <reaction evidence="1">
        <text>a 4-O-methyl-thymidine in DNA + L-cysteinyl-[protein] = a thymidine in DNA + S-methyl-L-cysteinyl-[protein]</text>
        <dbReference type="Rhea" id="RHEA:53428"/>
        <dbReference type="Rhea" id="RHEA-COMP:10131"/>
        <dbReference type="Rhea" id="RHEA-COMP:10132"/>
        <dbReference type="Rhea" id="RHEA-COMP:13555"/>
        <dbReference type="Rhea" id="RHEA-COMP:13556"/>
        <dbReference type="ChEBI" id="CHEBI:29950"/>
        <dbReference type="ChEBI" id="CHEBI:82612"/>
        <dbReference type="ChEBI" id="CHEBI:137386"/>
        <dbReference type="ChEBI" id="CHEBI:137387"/>
        <dbReference type="EC" id="2.1.1.63"/>
    </reaction>
</comment>
<dbReference type="InterPro" id="IPR014048">
    <property type="entry name" value="MethylDNA_cys_MeTrfase_DNA-bd"/>
</dbReference>
<dbReference type="AlphaFoldDB" id="A0A9Q1BHB0"/>
<dbReference type="InterPro" id="IPR036217">
    <property type="entry name" value="MethylDNA_cys_MeTrfase_DNAb"/>
</dbReference>
<dbReference type="InterPro" id="IPR036388">
    <property type="entry name" value="WH-like_DNA-bd_sf"/>
</dbReference>
<proteinExistence type="inferred from homology"/>
<dbReference type="Pfam" id="PF01035">
    <property type="entry name" value="DNA_binding_1"/>
    <property type="match status" value="1"/>
</dbReference>
<dbReference type="NCBIfam" id="TIGR00589">
    <property type="entry name" value="ogt"/>
    <property type="match status" value="1"/>
</dbReference>
<protein>
    <recommendedName>
        <fullName evidence="5">Methylated-DNA--protein-cysteine methyltransferase</fullName>
        <ecNumber evidence="4">2.1.1.63</ecNumber>
    </recommendedName>
    <alternativeName>
        <fullName evidence="10">6-O-methylguanine-DNA methyltransferase</fullName>
    </alternativeName>
    <alternativeName>
        <fullName evidence="11">O-6-methylguanine-DNA-alkyltransferase</fullName>
    </alternativeName>
</protein>
<dbReference type="EC" id="2.1.1.63" evidence="4"/>
<feature type="signal peptide" evidence="13">
    <location>
        <begin position="1"/>
        <end position="22"/>
    </location>
</feature>
<evidence type="ECO:0000313" key="16">
    <source>
        <dbReference type="Proteomes" id="UP001152320"/>
    </source>
</evidence>
<dbReference type="GO" id="GO:0032259">
    <property type="term" value="P:methylation"/>
    <property type="evidence" value="ECO:0007669"/>
    <property type="project" value="UniProtKB-KW"/>
</dbReference>
<dbReference type="SUPFAM" id="SSF46767">
    <property type="entry name" value="Methylated DNA-protein cysteine methyltransferase, C-terminal domain"/>
    <property type="match status" value="1"/>
</dbReference>
<dbReference type="PANTHER" id="PTHR46460:SF1">
    <property type="entry name" value="METHYLATED-DNA--PROTEIN-CYSTEINE METHYLTRANSFERASE"/>
    <property type="match status" value="1"/>
</dbReference>
<feature type="chain" id="PRO_5040265564" description="Methylated-DNA--protein-cysteine methyltransferase" evidence="13">
    <location>
        <begin position="23"/>
        <end position="111"/>
    </location>
</feature>
<dbReference type="InterPro" id="IPR001497">
    <property type="entry name" value="MethylDNA_cys_MeTrfase_AS"/>
</dbReference>
<accession>A0A9Q1BHB0</accession>
<keyword evidence="9" id="KW-0234">DNA repair</keyword>
<sequence>MVHASHLIETHLFGSFVILSLADTFVSNVLDTLAHDIPVGETISYGGLAAKVGKPSACRAVGMAMRMNQVPLIVPCHRVVNSDGSLGNYMSGRGVALKRWLLNHEGALLKD</sequence>
<evidence type="ECO:0000256" key="6">
    <source>
        <dbReference type="ARBA" id="ARBA00022603"/>
    </source>
</evidence>
<dbReference type="FunFam" id="1.10.10.10:FF:000214">
    <property type="entry name" value="Methylated-DNA--protein-cysteine methyltransferase"/>
    <property type="match status" value="1"/>
</dbReference>
<evidence type="ECO:0000259" key="14">
    <source>
        <dbReference type="Pfam" id="PF01035"/>
    </source>
</evidence>
<comment type="similarity">
    <text evidence="3">Belongs to the MGMT family.</text>
</comment>
<evidence type="ECO:0000256" key="7">
    <source>
        <dbReference type="ARBA" id="ARBA00022679"/>
    </source>
</evidence>
<dbReference type="PANTHER" id="PTHR46460">
    <property type="entry name" value="METHYLATED-DNA--PROTEIN-CYSTEINE METHYLTRANSFERASE"/>
    <property type="match status" value="1"/>
</dbReference>
<keyword evidence="6 15" id="KW-0489">Methyltransferase</keyword>
<keyword evidence="13" id="KW-0732">Signal</keyword>
<evidence type="ECO:0000256" key="3">
    <source>
        <dbReference type="ARBA" id="ARBA00008711"/>
    </source>
</evidence>